<feature type="region of interest" description="Disordered" evidence="1">
    <location>
        <begin position="256"/>
        <end position="284"/>
    </location>
</feature>
<feature type="compositionally biased region" description="Basic and acidic residues" evidence="1">
    <location>
        <begin position="748"/>
        <end position="771"/>
    </location>
</feature>
<sequence>QFQDGRRPQRKWTYPTRQANRKRRTKMLSRGRMDLWAAAFLAISLLEVAASPSPYAGFSLDDVRRPVYRGNIRTRDLKTDTEVIVKSDIAVVGAEDGRAASGAPLPPTTPTPMAESLKMVTKQLLQAPSATDMVATDVRTPPKVKSQVKSQEAVNTDFVPLGKGEAQPVVMEDPSGYEIITAPPVRQSTPQTEGLSTWILLSNGEQSTLASNKKKASAQPTENPIKKTHKPTIATPIIEKVKKPEEVKIRKPVQNKPTALPLKKHNATKEKEEPSKSTIILQDPKFKNKTPVIVGKVPQNKTEVPVKKVTSQSSTPSILTRKRPITLSPTPPTRHVYDLVPTTSIKLESSTIESTDDTSTTEDIKDKSTRRPTTSKKKKKNKNRRRRPSKPDSETAESKVEETSVSPPSTKIEPFSRPISTRIYNYLAREVMPSVGVGLVGLVLTAGLAGLFLYPFGGGIARRNYDKGSGPVPDHQMYYYNSYAPHPEHVKGQPEESVFGQVLSSMNQNTFNPSYDSGKYVNNKYRYDTHDYSHKDNDYNVNGYAGSSDYSTLPDSIKNSDYGVKSDFNTPQVPDYSPKTTDYSLKSSDYSKTPDYAIKPSDYTGKTDYSVHDPAKSTEYNQPESSKYYSMDPMGSHYKLTDTSPQIDSFKHEDQVYPSLTEYASYTNAASVGTVDSYADSVKDDLKNDTVPTVQEDKSDKSQPHFSALIGSPQFTNTDFVGSVSLTGGYGAHEDVVRHRTGALAVEHGPRSLKIKEETKSRRKRDVHDDFSNEIDGGDDRLTYQKPSSDTPVVTTEGSVTSTGAYMMDSTTGSGRDSTTSAVTDDGRSTTISPESSNTDTTTTTRDPFFEDSNEKETISSSEKPNLPSAGSDSGGFLSFISRLAQMKLKIGISLLRTTGEAFTRYLDVVAKRMEQAVRTMENRRKSTEHKREKRHAIKSTKKRPILRKKSKKHLKKY</sequence>
<keyword evidence="2" id="KW-0812">Transmembrane</keyword>
<feature type="transmembrane region" description="Helical" evidence="2">
    <location>
        <begin position="431"/>
        <end position="454"/>
    </location>
</feature>
<feature type="region of interest" description="Disordered" evidence="1">
    <location>
        <begin position="747"/>
        <end position="872"/>
    </location>
</feature>
<feature type="region of interest" description="Disordered" evidence="1">
    <location>
        <begin position="918"/>
        <end position="958"/>
    </location>
</feature>
<proteinExistence type="predicted"/>
<feature type="compositionally biased region" description="Polar residues" evidence="1">
    <location>
        <begin position="829"/>
        <end position="838"/>
    </location>
</feature>
<keyword evidence="2" id="KW-1133">Transmembrane helix</keyword>
<keyword evidence="2" id="KW-0472">Membrane</keyword>
<feature type="compositionally biased region" description="Low complexity" evidence="1">
    <location>
        <begin position="791"/>
        <end position="821"/>
    </location>
</feature>
<gene>
    <name evidence="3" type="ORF">g.62677</name>
</gene>
<dbReference type="AlphaFoldDB" id="A0A146LHV6"/>
<evidence type="ECO:0000256" key="2">
    <source>
        <dbReference type="SAM" id="Phobius"/>
    </source>
</evidence>
<dbReference type="EMBL" id="GDHC01012113">
    <property type="protein sequence ID" value="JAQ06516.1"/>
    <property type="molecule type" value="Transcribed_RNA"/>
</dbReference>
<feature type="region of interest" description="Disordered" evidence="1">
    <location>
        <begin position="692"/>
        <end position="712"/>
    </location>
</feature>
<protein>
    <submittedName>
        <fullName evidence="3">Uncharacterized protein</fullName>
    </submittedName>
</protein>
<feature type="region of interest" description="Disordered" evidence="1">
    <location>
        <begin position="562"/>
        <end position="625"/>
    </location>
</feature>
<feature type="compositionally biased region" description="Polar residues" evidence="1">
    <location>
        <begin position="567"/>
        <end position="591"/>
    </location>
</feature>
<feature type="region of interest" description="Disordered" evidence="1">
    <location>
        <begin position="302"/>
        <end position="414"/>
    </location>
</feature>
<name>A0A146LHV6_LYGHE</name>
<feature type="compositionally biased region" description="Polar residues" evidence="1">
    <location>
        <begin position="859"/>
        <end position="872"/>
    </location>
</feature>
<feature type="compositionally biased region" description="Basic residues" evidence="1">
    <location>
        <begin position="370"/>
        <end position="388"/>
    </location>
</feature>
<feature type="compositionally biased region" description="Polar residues" evidence="1">
    <location>
        <begin position="309"/>
        <end position="318"/>
    </location>
</feature>
<feature type="non-terminal residue" evidence="3">
    <location>
        <position position="1"/>
    </location>
</feature>
<organism evidence="3">
    <name type="scientific">Lygus hesperus</name>
    <name type="common">Western plant bug</name>
    <dbReference type="NCBI Taxonomy" id="30085"/>
    <lineage>
        <taxon>Eukaryota</taxon>
        <taxon>Metazoa</taxon>
        <taxon>Ecdysozoa</taxon>
        <taxon>Arthropoda</taxon>
        <taxon>Hexapoda</taxon>
        <taxon>Insecta</taxon>
        <taxon>Pterygota</taxon>
        <taxon>Neoptera</taxon>
        <taxon>Paraneoptera</taxon>
        <taxon>Hemiptera</taxon>
        <taxon>Heteroptera</taxon>
        <taxon>Panheteroptera</taxon>
        <taxon>Cimicomorpha</taxon>
        <taxon>Miridae</taxon>
        <taxon>Mirini</taxon>
        <taxon>Lygus</taxon>
    </lineage>
</organism>
<evidence type="ECO:0000256" key="1">
    <source>
        <dbReference type="SAM" id="MobiDB-lite"/>
    </source>
</evidence>
<accession>A0A146LHV6</accession>
<feature type="compositionally biased region" description="Basic and acidic residues" evidence="1">
    <location>
        <begin position="389"/>
        <end position="402"/>
    </location>
</feature>
<feature type="compositionally biased region" description="Basic residues" evidence="1">
    <location>
        <begin position="927"/>
        <end position="958"/>
    </location>
</feature>
<reference evidence="3" key="1">
    <citation type="journal article" date="2016" name="Gigascience">
        <title>De novo construction of an expanded transcriptome assembly for the western tarnished plant bug, Lygus hesperus.</title>
        <authorList>
            <person name="Tassone E.E."/>
            <person name="Geib S.M."/>
            <person name="Hall B."/>
            <person name="Fabrick J.A."/>
            <person name="Brent C.S."/>
            <person name="Hull J.J."/>
        </authorList>
    </citation>
    <scope>NUCLEOTIDE SEQUENCE</scope>
</reference>
<evidence type="ECO:0000313" key="3">
    <source>
        <dbReference type="EMBL" id="JAQ06516.1"/>
    </source>
</evidence>